<dbReference type="InterPro" id="IPR007069">
    <property type="entry name" value="Transposase_32"/>
</dbReference>
<accession>A0A3B0ZFG6</accession>
<evidence type="ECO:0000259" key="1">
    <source>
        <dbReference type="Pfam" id="PF04986"/>
    </source>
</evidence>
<protein>
    <submittedName>
        <fullName evidence="3">Transposase</fullName>
    </submittedName>
</protein>
<feature type="domain" description="Transposase zinc-binding" evidence="2">
    <location>
        <begin position="7"/>
        <end position="97"/>
    </location>
</feature>
<dbReference type="InterPro" id="IPR026889">
    <property type="entry name" value="Zn_Tnp"/>
</dbReference>
<dbReference type="GO" id="GO:0003677">
    <property type="term" value="F:DNA binding"/>
    <property type="evidence" value="ECO:0007669"/>
    <property type="project" value="InterPro"/>
</dbReference>
<gene>
    <name evidence="3" type="ORF">MNBD_GAMMA18-118</name>
</gene>
<dbReference type="AlphaFoldDB" id="A0A3B0ZFG6"/>
<feature type="domain" description="Transposase IS801/IS1294" evidence="1">
    <location>
        <begin position="139"/>
        <end position="301"/>
    </location>
</feature>
<proteinExistence type="predicted"/>
<name>A0A3B0ZFG6_9ZZZZ</name>
<dbReference type="PANTHER" id="PTHR37023">
    <property type="entry name" value="TRANSPOSASE"/>
    <property type="match status" value="1"/>
</dbReference>
<dbReference type="Pfam" id="PF04986">
    <property type="entry name" value="Y2_Tnp"/>
    <property type="match status" value="1"/>
</dbReference>
<evidence type="ECO:0000313" key="3">
    <source>
        <dbReference type="EMBL" id="VAW90301.1"/>
    </source>
</evidence>
<dbReference type="Pfam" id="PF14319">
    <property type="entry name" value="Zn_Tnp_IS91"/>
    <property type="match status" value="1"/>
</dbReference>
<organism evidence="3">
    <name type="scientific">hydrothermal vent metagenome</name>
    <dbReference type="NCBI Taxonomy" id="652676"/>
    <lineage>
        <taxon>unclassified sequences</taxon>
        <taxon>metagenomes</taxon>
        <taxon>ecological metagenomes</taxon>
    </lineage>
</organism>
<dbReference type="GO" id="GO:0006313">
    <property type="term" value="P:DNA transposition"/>
    <property type="evidence" value="ECO:0007669"/>
    <property type="project" value="InterPro"/>
</dbReference>
<reference evidence="3" key="1">
    <citation type="submission" date="2018-06" db="EMBL/GenBank/DDBJ databases">
        <authorList>
            <person name="Zhirakovskaya E."/>
        </authorList>
    </citation>
    <scope>NUCLEOTIDE SEQUENCE</scope>
</reference>
<dbReference type="PANTHER" id="PTHR37023:SF1">
    <property type="entry name" value="ISSOD25 TRANSPOSASE TNPA_ISSOD25"/>
    <property type="match status" value="1"/>
</dbReference>
<sequence>MRLSTLIKQFEFDYLQRYGQTCLPSHRTALSRLRDCRSEFSPRMKLECSDCEQSAYLPHSCGHRHCPHCQHHASQAWIDQQLKRRVKGNYVMITFTVPAQFRALFYTHQRDLYTLLFATVWETLQRFSQNDKQLQGTPGAIAVLHTHSRKLDYHPHLHVVMPMAAINKKQRLWRVKRGNYLFDHNALATVFRAKLLKGIKRHSLPLPTSYPKKWVVDCKAVGEGNKAIIYLGRYLYRGVIREKDIIKVENGTVTFRYKDSQTKQIEIRSVDGAKFLWLILQHVLPKGFRRSRNYGFLHPNSKLLNSIQLVTQIYIHTLKPTPRAEIRCTCCGGRMEIVETRIKNHLLIWRKVPDIKLQEATV</sequence>
<dbReference type="GO" id="GO:0004803">
    <property type="term" value="F:transposase activity"/>
    <property type="evidence" value="ECO:0007669"/>
    <property type="project" value="InterPro"/>
</dbReference>
<evidence type="ECO:0000259" key="2">
    <source>
        <dbReference type="Pfam" id="PF14319"/>
    </source>
</evidence>
<dbReference type="EMBL" id="UOFP01000317">
    <property type="protein sequence ID" value="VAW90301.1"/>
    <property type="molecule type" value="Genomic_DNA"/>
</dbReference>